<dbReference type="AlphaFoldDB" id="A0AAE1DLT2"/>
<evidence type="ECO:0000313" key="2">
    <source>
        <dbReference type="Proteomes" id="UP001283361"/>
    </source>
</evidence>
<organism evidence="1 2">
    <name type="scientific">Elysia crispata</name>
    <name type="common">lettuce slug</name>
    <dbReference type="NCBI Taxonomy" id="231223"/>
    <lineage>
        <taxon>Eukaryota</taxon>
        <taxon>Metazoa</taxon>
        <taxon>Spiralia</taxon>
        <taxon>Lophotrochozoa</taxon>
        <taxon>Mollusca</taxon>
        <taxon>Gastropoda</taxon>
        <taxon>Heterobranchia</taxon>
        <taxon>Euthyneura</taxon>
        <taxon>Panpulmonata</taxon>
        <taxon>Sacoglossa</taxon>
        <taxon>Placobranchoidea</taxon>
        <taxon>Plakobranchidae</taxon>
        <taxon>Elysia</taxon>
    </lineage>
</organism>
<name>A0AAE1DLT2_9GAST</name>
<protein>
    <submittedName>
        <fullName evidence="1">Uncharacterized protein</fullName>
    </submittedName>
</protein>
<sequence length="100" mass="10934">MREKILGTSIDLAMTSIDQCGVLSFCCSRKTREKETPLLPVAGLPSRGLTNNAADLGEMSAMVTLTLSTRNDSEVCRHSRQRPGLVAPPAEVPECRVYQR</sequence>
<proteinExistence type="predicted"/>
<accession>A0AAE1DLT2</accession>
<dbReference type="Proteomes" id="UP001283361">
    <property type="component" value="Unassembled WGS sequence"/>
</dbReference>
<evidence type="ECO:0000313" key="1">
    <source>
        <dbReference type="EMBL" id="KAK3774133.1"/>
    </source>
</evidence>
<gene>
    <name evidence="1" type="ORF">RRG08_065792</name>
</gene>
<reference evidence="1" key="1">
    <citation type="journal article" date="2023" name="G3 (Bethesda)">
        <title>A reference genome for the long-term kleptoplast-retaining sea slug Elysia crispata morphotype clarki.</title>
        <authorList>
            <person name="Eastman K.E."/>
            <person name="Pendleton A.L."/>
            <person name="Shaikh M.A."/>
            <person name="Suttiyut T."/>
            <person name="Ogas R."/>
            <person name="Tomko P."/>
            <person name="Gavelis G."/>
            <person name="Widhalm J.R."/>
            <person name="Wisecaver J.H."/>
        </authorList>
    </citation>
    <scope>NUCLEOTIDE SEQUENCE</scope>
    <source>
        <strain evidence="1">ECLA1</strain>
    </source>
</reference>
<keyword evidence="2" id="KW-1185">Reference proteome</keyword>
<comment type="caution">
    <text evidence="1">The sequence shown here is derived from an EMBL/GenBank/DDBJ whole genome shotgun (WGS) entry which is preliminary data.</text>
</comment>
<dbReference type="EMBL" id="JAWDGP010003468">
    <property type="protein sequence ID" value="KAK3774133.1"/>
    <property type="molecule type" value="Genomic_DNA"/>
</dbReference>